<dbReference type="SUPFAM" id="SSF53067">
    <property type="entry name" value="Actin-like ATPase domain"/>
    <property type="match status" value="2"/>
</dbReference>
<dbReference type="Pfam" id="PF02782">
    <property type="entry name" value="FGGY_C"/>
    <property type="match status" value="1"/>
</dbReference>
<evidence type="ECO:0000256" key="14">
    <source>
        <dbReference type="RuleBase" id="RU003733"/>
    </source>
</evidence>
<reference evidence="17" key="1">
    <citation type="submission" date="2020-05" db="UniProtKB">
        <authorList>
            <consortium name="EnsemblMetazoa"/>
        </authorList>
    </citation>
    <scope>IDENTIFICATION</scope>
    <source>
        <strain evidence="17">TTRI</strain>
    </source>
</reference>
<dbReference type="InterPro" id="IPR018483">
    <property type="entry name" value="Carb_kinase_FGGY_CS"/>
</dbReference>
<comment type="subcellular location">
    <subcellularLocation>
        <location evidence="1">Cytoplasm</location>
    </subcellularLocation>
</comment>
<keyword evidence="9" id="KW-0319">Glycerol metabolism</keyword>
<dbReference type="InterPro" id="IPR037444">
    <property type="entry name" value="GK5"/>
</dbReference>
<evidence type="ECO:0000256" key="8">
    <source>
        <dbReference type="ARBA" id="ARBA00022777"/>
    </source>
</evidence>
<dbReference type="PROSITE" id="PS00445">
    <property type="entry name" value="FGGY_KINASES_2"/>
    <property type="match status" value="1"/>
</dbReference>
<evidence type="ECO:0000313" key="18">
    <source>
        <dbReference type="Proteomes" id="UP000078200"/>
    </source>
</evidence>
<sequence length="523" mass="58875">MQYIAALDVGTTTVRCFVLNENCEIKGSSTQLVELLNPKPGYFEIEPEALWGKIVAVIEDAVKVAQIRPDQLSCFGISSQRSTFLTWNHLTQEYYHNFITWKDLRADFMVDEWNGSYTLKALNSFSYALYLLTRSSRFLAGSVLKMMNGQVTLRLLHEIQQNHRLKEGIKLNKARIELLDSWILYKLRSGNGKEPNVEHISDITSCTATGLFDPFTLNWSPIIKRIFGIETTLLPKFVNNVYKSLGFLHPGCFTSLDWQNTHIPITSSISDQTAAIFGNQCFSKDDVKITMGTGAFLNLITGTSCQASLKGMYPLVAWQFKKQTVYCVEGAAHDIGTIISWGKQCGLYTDPTETSTIAESVKDSDGVFFIPAFSGLGAPLNDHKAASGFIGIKPSTNRCHLVRALLESIVFRLVLLCETAEQETKRQIKVLRVDGGVSRNGFICQFLANATGKQVERPQCSESSIMGVCFAAGVNYGLWKTLSEITKFRKIDRLFEPCVEEYEVNRKLLNKWLEAVDRFRNWY</sequence>
<evidence type="ECO:0000256" key="7">
    <source>
        <dbReference type="ARBA" id="ARBA00022741"/>
    </source>
</evidence>
<keyword evidence="8 14" id="KW-0418">Kinase</keyword>
<evidence type="ECO:0000256" key="13">
    <source>
        <dbReference type="ARBA" id="ARBA00047192"/>
    </source>
</evidence>
<evidence type="ECO:0000256" key="1">
    <source>
        <dbReference type="ARBA" id="ARBA00004496"/>
    </source>
</evidence>
<protein>
    <recommendedName>
        <fullName evidence="13">Glycerol kinase 5</fullName>
        <ecNumber evidence="4">2.7.1.30</ecNumber>
    </recommendedName>
    <alternativeName>
        <fullName evidence="11">ATP:glycerol 3-phosphotransferase 5</fullName>
    </alternativeName>
</protein>
<dbReference type="STRING" id="7395.A0A1A9V5X1"/>
<accession>A0A1A9V5X1</accession>
<evidence type="ECO:0000256" key="2">
    <source>
        <dbReference type="ARBA" id="ARBA00005190"/>
    </source>
</evidence>
<evidence type="ECO:0000259" key="15">
    <source>
        <dbReference type="Pfam" id="PF00370"/>
    </source>
</evidence>
<keyword evidence="5" id="KW-0963">Cytoplasm</keyword>
<dbReference type="GO" id="GO:0019563">
    <property type="term" value="P:glycerol catabolic process"/>
    <property type="evidence" value="ECO:0007669"/>
    <property type="project" value="UniProtKB-UniPathway"/>
</dbReference>
<organism evidence="17 18">
    <name type="scientific">Glossina austeni</name>
    <name type="common">Savannah tsetse fly</name>
    <dbReference type="NCBI Taxonomy" id="7395"/>
    <lineage>
        <taxon>Eukaryota</taxon>
        <taxon>Metazoa</taxon>
        <taxon>Ecdysozoa</taxon>
        <taxon>Arthropoda</taxon>
        <taxon>Hexapoda</taxon>
        <taxon>Insecta</taxon>
        <taxon>Pterygota</taxon>
        <taxon>Neoptera</taxon>
        <taxon>Endopterygota</taxon>
        <taxon>Diptera</taxon>
        <taxon>Brachycera</taxon>
        <taxon>Muscomorpha</taxon>
        <taxon>Hippoboscoidea</taxon>
        <taxon>Glossinidae</taxon>
        <taxon>Glossina</taxon>
    </lineage>
</organism>
<dbReference type="CDD" id="cd07793">
    <property type="entry name" value="ASKHA_NBD_FGGY_GK5-like"/>
    <property type="match status" value="1"/>
</dbReference>
<evidence type="ECO:0000259" key="16">
    <source>
        <dbReference type="Pfam" id="PF02782"/>
    </source>
</evidence>
<feature type="domain" description="Carbohydrate kinase FGGY N-terminal" evidence="15">
    <location>
        <begin position="3"/>
        <end position="278"/>
    </location>
</feature>
<dbReference type="VEuPathDB" id="VectorBase:GAUT027009"/>
<proteinExistence type="inferred from homology"/>
<evidence type="ECO:0000313" key="17">
    <source>
        <dbReference type="EnsemblMetazoa" id="GAUT027009-PA"/>
    </source>
</evidence>
<evidence type="ECO:0000256" key="10">
    <source>
        <dbReference type="ARBA" id="ARBA00022840"/>
    </source>
</evidence>
<comment type="similarity">
    <text evidence="3 14">Belongs to the FGGY kinase family.</text>
</comment>
<dbReference type="AlphaFoldDB" id="A0A1A9V5X1"/>
<dbReference type="InterPro" id="IPR043129">
    <property type="entry name" value="ATPase_NBD"/>
</dbReference>
<name>A0A1A9V5X1_GLOAU</name>
<dbReference type="PIRSF" id="PIRSF000538">
    <property type="entry name" value="GlpK"/>
    <property type="match status" value="1"/>
</dbReference>
<dbReference type="Proteomes" id="UP000078200">
    <property type="component" value="Unassembled WGS sequence"/>
</dbReference>
<dbReference type="GO" id="GO:0005524">
    <property type="term" value="F:ATP binding"/>
    <property type="evidence" value="ECO:0007669"/>
    <property type="project" value="UniProtKB-KW"/>
</dbReference>
<dbReference type="InterPro" id="IPR000577">
    <property type="entry name" value="Carb_kinase_FGGY"/>
</dbReference>
<dbReference type="FunFam" id="3.30.420.40:FF:000104">
    <property type="entry name" value="putative glycerol kinase 5"/>
    <property type="match status" value="1"/>
</dbReference>
<dbReference type="GO" id="GO:0006641">
    <property type="term" value="P:triglyceride metabolic process"/>
    <property type="evidence" value="ECO:0007669"/>
    <property type="project" value="TreeGrafter"/>
</dbReference>
<comment type="pathway">
    <text evidence="2">Polyol metabolism; glycerol degradation via glycerol kinase pathway; sn-glycerol 3-phosphate from glycerol: step 1/1.</text>
</comment>
<dbReference type="Gene3D" id="3.30.420.40">
    <property type="match status" value="2"/>
</dbReference>
<evidence type="ECO:0000256" key="9">
    <source>
        <dbReference type="ARBA" id="ARBA00022798"/>
    </source>
</evidence>
<keyword evidence="6 14" id="KW-0808">Transferase</keyword>
<evidence type="ECO:0000256" key="11">
    <source>
        <dbReference type="ARBA" id="ARBA00033026"/>
    </source>
</evidence>
<evidence type="ECO:0000256" key="4">
    <source>
        <dbReference type="ARBA" id="ARBA00012099"/>
    </source>
</evidence>
<keyword evidence="18" id="KW-1185">Reference proteome</keyword>
<comment type="function">
    <text evidence="12">Skin-specific kinase that plays a key role in glycerol metabolism, catalyzing its phosphorylation to produce sn-glycerol 3-phosphate. Involved in skin-specific regulation of sterol regulatory element-binding protein (SREBP) processing and lipid biosynthesis.</text>
</comment>
<evidence type="ECO:0000256" key="6">
    <source>
        <dbReference type="ARBA" id="ARBA00022679"/>
    </source>
</evidence>
<dbReference type="PANTHER" id="PTHR10196">
    <property type="entry name" value="SUGAR KINASE"/>
    <property type="match status" value="1"/>
</dbReference>
<dbReference type="InterPro" id="IPR018484">
    <property type="entry name" value="FGGY_N"/>
</dbReference>
<keyword evidence="10" id="KW-0067">ATP-binding</keyword>
<dbReference type="EnsemblMetazoa" id="GAUT027009-RA">
    <property type="protein sequence ID" value="GAUT027009-PA"/>
    <property type="gene ID" value="GAUT027009"/>
</dbReference>
<dbReference type="PANTHER" id="PTHR10196:SF68">
    <property type="entry name" value="GLYCEROL KINASE 5-RELATED"/>
    <property type="match status" value="1"/>
</dbReference>
<evidence type="ECO:0000256" key="5">
    <source>
        <dbReference type="ARBA" id="ARBA00022490"/>
    </source>
</evidence>
<dbReference type="GO" id="GO:0005739">
    <property type="term" value="C:mitochondrion"/>
    <property type="evidence" value="ECO:0007669"/>
    <property type="project" value="TreeGrafter"/>
</dbReference>
<dbReference type="UniPathway" id="UPA00618">
    <property type="reaction ID" value="UER00672"/>
</dbReference>
<keyword evidence="7" id="KW-0547">Nucleotide-binding</keyword>
<dbReference type="GO" id="GO:0004370">
    <property type="term" value="F:glycerol kinase activity"/>
    <property type="evidence" value="ECO:0007669"/>
    <property type="project" value="UniProtKB-EC"/>
</dbReference>
<feature type="domain" description="Carbohydrate kinase FGGY C-terminal" evidence="16">
    <location>
        <begin position="288"/>
        <end position="475"/>
    </location>
</feature>
<dbReference type="Pfam" id="PF00370">
    <property type="entry name" value="FGGY_N"/>
    <property type="match status" value="1"/>
</dbReference>
<dbReference type="FunFam" id="3.30.420.40:FF:000102">
    <property type="entry name" value="Putative glycerol kinase 5"/>
    <property type="match status" value="1"/>
</dbReference>
<evidence type="ECO:0000256" key="3">
    <source>
        <dbReference type="ARBA" id="ARBA00009156"/>
    </source>
</evidence>
<dbReference type="GO" id="GO:0046167">
    <property type="term" value="P:glycerol-3-phosphate biosynthetic process"/>
    <property type="evidence" value="ECO:0007669"/>
    <property type="project" value="TreeGrafter"/>
</dbReference>
<dbReference type="EC" id="2.7.1.30" evidence="4"/>
<dbReference type="InterPro" id="IPR018485">
    <property type="entry name" value="FGGY_C"/>
</dbReference>
<evidence type="ECO:0000256" key="12">
    <source>
        <dbReference type="ARBA" id="ARBA00045165"/>
    </source>
</evidence>